<dbReference type="PANTHER" id="PTHR38041:SF1">
    <property type="entry name" value="CHORISMATE MUTASE"/>
    <property type="match status" value="1"/>
</dbReference>
<dbReference type="EMBL" id="RGET01000108">
    <property type="protein sequence ID" value="NBN88393.1"/>
    <property type="molecule type" value="Genomic_DNA"/>
</dbReference>
<dbReference type="EMBL" id="RGGN01000049">
    <property type="protein sequence ID" value="NCU62847.1"/>
    <property type="molecule type" value="Genomic_DNA"/>
</dbReference>
<dbReference type="EC" id="5.4.99.5" evidence="1"/>
<evidence type="ECO:0000256" key="1">
    <source>
        <dbReference type="ARBA" id="ARBA00012404"/>
    </source>
</evidence>
<dbReference type="SMART" id="SM00830">
    <property type="entry name" value="CM_2"/>
    <property type="match status" value="1"/>
</dbReference>
<keyword evidence="2" id="KW-0413">Isomerase</keyword>
<dbReference type="Proteomes" id="UP000713222">
    <property type="component" value="Unassembled WGS sequence"/>
</dbReference>
<dbReference type="EMBL" id="RGOB01000063">
    <property type="protein sequence ID" value="NCU53198.1"/>
    <property type="molecule type" value="Genomic_DNA"/>
</dbReference>
<dbReference type="InterPro" id="IPR051331">
    <property type="entry name" value="Chorismate_mutase-related"/>
</dbReference>
<dbReference type="InterPro" id="IPR036263">
    <property type="entry name" value="Chorismate_II_sf"/>
</dbReference>
<dbReference type="EMBL" id="RGMI01000080">
    <property type="protein sequence ID" value="NCU50572.1"/>
    <property type="molecule type" value="Genomic_DNA"/>
</dbReference>
<dbReference type="PROSITE" id="PS51168">
    <property type="entry name" value="CHORISMATE_MUT_2"/>
    <property type="match status" value="1"/>
</dbReference>
<dbReference type="Proteomes" id="UP000572953">
    <property type="component" value="Unassembled WGS sequence"/>
</dbReference>
<reference evidence="7 8" key="1">
    <citation type="submission" date="2018-10" db="EMBL/GenBank/DDBJ databases">
        <title>Iterative Subtractive Binning of Freshwater Chronoseries Metagenomes Recovers Nearly Complete Genomes from over Four Hundred Novel Species.</title>
        <authorList>
            <person name="Rodriguez-R L.M."/>
            <person name="Tsementzi D."/>
            <person name="Luo C."/>
            <person name="Konstantinidis K.T."/>
        </authorList>
    </citation>
    <scope>NUCLEOTIDE SEQUENCE [LARGE SCALE GENOMIC DNA]</scope>
    <source>
        <strain evidence="7">WB7_2B_003</strain>
        <strain evidence="4">WB7_6_001</strain>
        <strain evidence="5">WB8_1A_003</strain>
        <strain evidence="6">WB8_2A_004</strain>
    </source>
</reference>
<proteinExistence type="predicted"/>
<feature type="domain" description="Chorismate mutase" evidence="3">
    <location>
        <begin position="1"/>
        <end position="89"/>
    </location>
</feature>
<gene>
    <name evidence="4" type="ORF">EBV32_04835</name>
    <name evidence="7" type="ORF">EBV78_01980</name>
    <name evidence="5" type="ORF">EBX29_02205</name>
    <name evidence="6" type="ORF">EBX74_02700</name>
</gene>
<evidence type="ECO:0000313" key="4">
    <source>
        <dbReference type="EMBL" id="NBN88393.1"/>
    </source>
</evidence>
<dbReference type="Proteomes" id="UP000699985">
    <property type="component" value="Unassembled WGS sequence"/>
</dbReference>
<evidence type="ECO:0000313" key="5">
    <source>
        <dbReference type="EMBL" id="NCU50572.1"/>
    </source>
</evidence>
<dbReference type="GO" id="GO:0009697">
    <property type="term" value="P:salicylic acid biosynthetic process"/>
    <property type="evidence" value="ECO:0007669"/>
    <property type="project" value="TreeGrafter"/>
</dbReference>
<dbReference type="GO" id="GO:0004106">
    <property type="term" value="F:chorismate mutase activity"/>
    <property type="evidence" value="ECO:0007669"/>
    <property type="project" value="UniProtKB-EC"/>
</dbReference>
<dbReference type="GO" id="GO:0046417">
    <property type="term" value="P:chorismate metabolic process"/>
    <property type="evidence" value="ECO:0007669"/>
    <property type="project" value="InterPro"/>
</dbReference>
<dbReference type="Gene3D" id="1.20.59.10">
    <property type="entry name" value="Chorismate mutase"/>
    <property type="match status" value="1"/>
</dbReference>
<sequence>MSQKKIRKIRSTIDTIDKQIIKLLGLRKKQVLKIAKYKNKRTIVDKKRINQIMKRIKAEAKKNKIDFILVKNFWNKLIQYSIKLEKKIVK</sequence>
<evidence type="ECO:0000313" key="6">
    <source>
        <dbReference type="EMBL" id="NCU53198.1"/>
    </source>
</evidence>
<protein>
    <recommendedName>
        <fullName evidence="1">chorismate mutase</fullName>
        <ecNumber evidence="1">5.4.99.5</ecNumber>
    </recommendedName>
</protein>
<dbReference type="AlphaFoldDB" id="A0A845S8I0"/>
<name>A0A845S8I0_9PROT</name>
<dbReference type="InterPro" id="IPR036979">
    <property type="entry name" value="CM_dom_sf"/>
</dbReference>
<accession>A0A845S8I0</accession>
<comment type="caution">
    <text evidence="7">The sequence shown here is derived from an EMBL/GenBank/DDBJ whole genome shotgun (WGS) entry which is preliminary data.</text>
</comment>
<evidence type="ECO:0000256" key="2">
    <source>
        <dbReference type="ARBA" id="ARBA00023235"/>
    </source>
</evidence>
<dbReference type="Pfam" id="PF01817">
    <property type="entry name" value="CM_2"/>
    <property type="match status" value="1"/>
</dbReference>
<evidence type="ECO:0000313" key="7">
    <source>
        <dbReference type="EMBL" id="NCU62847.1"/>
    </source>
</evidence>
<dbReference type="PANTHER" id="PTHR38041">
    <property type="entry name" value="CHORISMATE MUTASE"/>
    <property type="match status" value="1"/>
</dbReference>
<organism evidence="7 8">
    <name type="scientific">Candidatus Fonsibacter lacus</name>
    <dbReference type="NCBI Taxonomy" id="2576439"/>
    <lineage>
        <taxon>Bacteria</taxon>
        <taxon>Pseudomonadati</taxon>
        <taxon>Pseudomonadota</taxon>
        <taxon>Alphaproteobacteria</taxon>
        <taxon>Candidatus Pelagibacterales</taxon>
        <taxon>Candidatus Pelagibacterales incertae sedis</taxon>
        <taxon>Candidatus Fonsibacter</taxon>
    </lineage>
</organism>
<evidence type="ECO:0000259" key="3">
    <source>
        <dbReference type="PROSITE" id="PS51168"/>
    </source>
</evidence>
<evidence type="ECO:0000313" key="8">
    <source>
        <dbReference type="Proteomes" id="UP000572953"/>
    </source>
</evidence>
<dbReference type="SUPFAM" id="SSF48600">
    <property type="entry name" value="Chorismate mutase II"/>
    <property type="match status" value="1"/>
</dbReference>
<dbReference type="InterPro" id="IPR002701">
    <property type="entry name" value="CM_II_prokaryot"/>
</dbReference>
<dbReference type="Proteomes" id="UP000747791">
    <property type="component" value="Unassembled WGS sequence"/>
</dbReference>